<dbReference type="NCBIfam" id="TIGR03558">
    <property type="entry name" value="oxido_grp_1"/>
    <property type="match status" value="1"/>
</dbReference>
<gene>
    <name evidence="3" type="ORF">GGR43_000888</name>
</gene>
<proteinExistence type="predicted"/>
<dbReference type="PANTHER" id="PTHR30137">
    <property type="entry name" value="LUCIFERASE-LIKE MONOOXYGENASE"/>
    <property type="match status" value="1"/>
</dbReference>
<evidence type="ECO:0000313" key="3">
    <source>
        <dbReference type="EMBL" id="MBB3925187.1"/>
    </source>
</evidence>
<comment type="caution">
    <text evidence="3">The sequence shown here is derived from an EMBL/GenBank/DDBJ whole genome shotgun (WGS) entry which is preliminary data.</text>
</comment>
<reference evidence="3 4" key="1">
    <citation type="submission" date="2020-08" db="EMBL/GenBank/DDBJ databases">
        <title>Genomic Encyclopedia of Type Strains, Phase IV (KMG-IV): sequencing the most valuable type-strain genomes for metagenomic binning, comparative biology and taxonomic classification.</title>
        <authorList>
            <person name="Goeker M."/>
        </authorList>
    </citation>
    <scope>NUCLEOTIDE SEQUENCE [LARGE SCALE GENOMIC DNA]</scope>
    <source>
        <strain evidence="3 4">DSM 26189</strain>
    </source>
</reference>
<feature type="domain" description="Luciferase-like" evidence="2">
    <location>
        <begin position="19"/>
        <end position="301"/>
    </location>
</feature>
<dbReference type="EMBL" id="JACIDT010000002">
    <property type="protein sequence ID" value="MBB3925187.1"/>
    <property type="molecule type" value="Genomic_DNA"/>
</dbReference>
<dbReference type="SUPFAM" id="SSF51679">
    <property type="entry name" value="Bacterial luciferase-like"/>
    <property type="match status" value="1"/>
</dbReference>
<dbReference type="GO" id="GO:0005829">
    <property type="term" value="C:cytosol"/>
    <property type="evidence" value="ECO:0007669"/>
    <property type="project" value="TreeGrafter"/>
</dbReference>
<dbReference type="AlphaFoldDB" id="A0A7W6BHV7"/>
<dbReference type="PANTHER" id="PTHR30137:SF6">
    <property type="entry name" value="LUCIFERASE-LIKE MONOOXYGENASE"/>
    <property type="match status" value="1"/>
</dbReference>
<organism evidence="3 4">
    <name type="scientific">Sphingobium jiangsuense</name>
    <dbReference type="NCBI Taxonomy" id="870476"/>
    <lineage>
        <taxon>Bacteria</taxon>
        <taxon>Pseudomonadati</taxon>
        <taxon>Pseudomonadota</taxon>
        <taxon>Alphaproteobacteria</taxon>
        <taxon>Sphingomonadales</taxon>
        <taxon>Sphingomonadaceae</taxon>
        <taxon>Sphingobium</taxon>
    </lineage>
</organism>
<dbReference type="InterPro" id="IPR011251">
    <property type="entry name" value="Luciferase-like_dom"/>
</dbReference>
<dbReference type="InterPro" id="IPR050766">
    <property type="entry name" value="Bact_Lucif_Oxidored"/>
</dbReference>
<dbReference type="InterPro" id="IPR019949">
    <property type="entry name" value="CmoO-like"/>
</dbReference>
<dbReference type="Gene3D" id="3.20.20.30">
    <property type="entry name" value="Luciferase-like domain"/>
    <property type="match status" value="1"/>
</dbReference>
<keyword evidence="4" id="KW-1185">Reference proteome</keyword>
<name>A0A7W6BHV7_9SPHN</name>
<protein>
    <submittedName>
        <fullName evidence="3">Luciferase family oxidoreductase group 1</fullName>
    </submittedName>
</protein>
<accession>A0A7W6BHV7</accession>
<dbReference type="GO" id="GO:0016705">
    <property type="term" value="F:oxidoreductase activity, acting on paired donors, with incorporation or reduction of molecular oxygen"/>
    <property type="evidence" value="ECO:0007669"/>
    <property type="project" value="InterPro"/>
</dbReference>
<evidence type="ECO:0000259" key="2">
    <source>
        <dbReference type="Pfam" id="PF00296"/>
    </source>
</evidence>
<sequence length="338" mass="37133">MIALSCLDQSPAVEGRCHAETIRDTVRFASLCEELGFRRYWLAEHHNSPANIGSAPEILAAAIAMATQDIRVGSAGVLLSHYAPFKVAEQFRVLEALAPGRIDLGLGRSPGGSLEAAGALRRGDPADFNSMDFDESVRELLGWLADRPPAAHAAVRAFPATPGQPEPWILSSSPRGAALAASLGLPYCFNISHDQNHHLAREAVELYRKRFRPGDRFPRPVLALSVWALAADSAEEARYLYGPRAHWRIQLDRRERSGMLSPEAAAAIRYSPAERERIERTLDYSFVGSASDIGERLAALAADHHADEIVMTCWTHDPADRLRCFKLIADRLGVEKRG</sequence>
<evidence type="ECO:0000256" key="1">
    <source>
        <dbReference type="ARBA" id="ARBA00007789"/>
    </source>
</evidence>
<dbReference type="CDD" id="cd00347">
    <property type="entry name" value="Flavin_utilizing_monoxygenases"/>
    <property type="match status" value="1"/>
</dbReference>
<evidence type="ECO:0000313" key="4">
    <source>
        <dbReference type="Proteomes" id="UP000571950"/>
    </source>
</evidence>
<comment type="similarity">
    <text evidence="1">To bacterial alkanal monooxygenase alpha and beta chains.</text>
</comment>
<dbReference type="InterPro" id="IPR036661">
    <property type="entry name" value="Luciferase-like_sf"/>
</dbReference>
<dbReference type="Proteomes" id="UP000571950">
    <property type="component" value="Unassembled WGS sequence"/>
</dbReference>
<dbReference type="Pfam" id="PF00296">
    <property type="entry name" value="Bac_luciferase"/>
    <property type="match status" value="1"/>
</dbReference>
<dbReference type="RefSeq" id="WP_188070728.1">
    <property type="nucleotide sequence ID" value="NZ_BSPS01000050.1"/>
</dbReference>